<evidence type="ECO:0000313" key="5">
    <source>
        <dbReference type="EMBL" id="KAK6916624.1"/>
    </source>
</evidence>
<evidence type="ECO:0000256" key="2">
    <source>
        <dbReference type="ARBA" id="ARBA00022821"/>
    </source>
</evidence>
<dbReference type="InterPro" id="IPR036388">
    <property type="entry name" value="WH-like_DNA-bd_sf"/>
</dbReference>
<dbReference type="InterPro" id="IPR042197">
    <property type="entry name" value="Apaf_helical"/>
</dbReference>
<evidence type="ECO:0000256" key="1">
    <source>
        <dbReference type="ARBA" id="ARBA00022737"/>
    </source>
</evidence>
<dbReference type="Gene3D" id="1.10.10.10">
    <property type="entry name" value="Winged helix-like DNA-binding domain superfamily/Winged helix DNA-binding domain"/>
    <property type="match status" value="1"/>
</dbReference>
<reference evidence="5 6" key="1">
    <citation type="submission" date="2023-12" db="EMBL/GenBank/DDBJ databases">
        <title>A high-quality genome assembly for Dillenia turbinata (Dilleniales).</title>
        <authorList>
            <person name="Chanderbali A."/>
        </authorList>
    </citation>
    <scope>NUCLEOTIDE SEQUENCE [LARGE SCALE GENOMIC DNA]</scope>
    <source>
        <strain evidence="5">LSX21</strain>
        <tissue evidence="5">Leaf</tissue>
    </source>
</reference>
<dbReference type="Pfam" id="PF00931">
    <property type="entry name" value="NB-ARC"/>
    <property type="match status" value="1"/>
</dbReference>
<dbReference type="Pfam" id="PF23559">
    <property type="entry name" value="WHD_DRP"/>
    <property type="match status" value="1"/>
</dbReference>
<protein>
    <submittedName>
        <fullName evidence="5">NB-ARC</fullName>
    </submittedName>
</protein>
<organism evidence="5 6">
    <name type="scientific">Dillenia turbinata</name>
    <dbReference type="NCBI Taxonomy" id="194707"/>
    <lineage>
        <taxon>Eukaryota</taxon>
        <taxon>Viridiplantae</taxon>
        <taxon>Streptophyta</taxon>
        <taxon>Embryophyta</taxon>
        <taxon>Tracheophyta</taxon>
        <taxon>Spermatophyta</taxon>
        <taxon>Magnoliopsida</taxon>
        <taxon>eudicotyledons</taxon>
        <taxon>Gunneridae</taxon>
        <taxon>Pentapetalae</taxon>
        <taxon>Dilleniales</taxon>
        <taxon>Dilleniaceae</taxon>
        <taxon>Dillenia</taxon>
    </lineage>
</organism>
<dbReference type="InterPro" id="IPR058922">
    <property type="entry name" value="WHD_DRP"/>
</dbReference>
<keyword evidence="2" id="KW-0611">Plant defense</keyword>
<keyword evidence="1" id="KW-0677">Repeat</keyword>
<dbReference type="GO" id="GO:0043531">
    <property type="term" value="F:ADP binding"/>
    <property type="evidence" value="ECO:0007669"/>
    <property type="project" value="InterPro"/>
</dbReference>
<dbReference type="InterPro" id="IPR027417">
    <property type="entry name" value="P-loop_NTPase"/>
</dbReference>
<accession>A0AAN8UPI1</accession>
<dbReference type="PRINTS" id="PR00364">
    <property type="entry name" value="DISEASERSIST"/>
</dbReference>
<evidence type="ECO:0000313" key="6">
    <source>
        <dbReference type="Proteomes" id="UP001370490"/>
    </source>
</evidence>
<gene>
    <name evidence="5" type="ORF">RJ641_019485</name>
</gene>
<dbReference type="FunFam" id="1.10.10.10:FF:000322">
    <property type="entry name" value="Probable disease resistance protein At1g63360"/>
    <property type="match status" value="1"/>
</dbReference>
<dbReference type="PANTHER" id="PTHR23155">
    <property type="entry name" value="DISEASE RESISTANCE PROTEIN RP"/>
    <property type="match status" value="1"/>
</dbReference>
<keyword evidence="6" id="KW-1185">Reference proteome</keyword>
<proteinExistence type="predicted"/>
<feature type="domain" description="NB-ARC" evidence="3">
    <location>
        <begin position="5"/>
        <end position="92"/>
    </location>
</feature>
<dbReference type="PANTHER" id="PTHR23155:SF1205">
    <property type="entry name" value="DISEASE RESISTANCE PROTEIN RPM1"/>
    <property type="match status" value="1"/>
</dbReference>
<dbReference type="SUPFAM" id="SSF52540">
    <property type="entry name" value="P-loop containing nucleoside triphosphate hydrolases"/>
    <property type="match status" value="1"/>
</dbReference>
<dbReference type="GO" id="GO:0098542">
    <property type="term" value="P:defense response to other organism"/>
    <property type="evidence" value="ECO:0007669"/>
    <property type="project" value="TreeGrafter"/>
</dbReference>
<dbReference type="Gene3D" id="1.10.8.430">
    <property type="entry name" value="Helical domain of apoptotic protease-activating factors"/>
    <property type="match status" value="1"/>
</dbReference>
<name>A0AAN8UPI1_9MAGN</name>
<dbReference type="InterPro" id="IPR044974">
    <property type="entry name" value="Disease_R_plants"/>
</dbReference>
<dbReference type="EMBL" id="JBAMMX010000024">
    <property type="protein sequence ID" value="KAK6916624.1"/>
    <property type="molecule type" value="Genomic_DNA"/>
</dbReference>
<dbReference type="Gene3D" id="3.40.50.300">
    <property type="entry name" value="P-loop containing nucleotide triphosphate hydrolases"/>
    <property type="match status" value="1"/>
</dbReference>
<evidence type="ECO:0000259" key="4">
    <source>
        <dbReference type="Pfam" id="PF23559"/>
    </source>
</evidence>
<comment type="caution">
    <text evidence="5">The sequence shown here is derived from an EMBL/GenBank/DDBJ whole genome shotgun (WGS) entry which is preliminary data.</text>
</comment>
<evidence type="ECO:0000259" key="3">
    <source>
        <dbReference type="Pfam" id="PF00931"/>
    </source>
</evidence>
<feature type="domain" description="Disease resistance protein winged helix" evidence="4">
    <location>
        <begin position="179"/>
        <end position="251"/>
    </location>
</feature>
<dbReference type="InterPro" id="IPR002182">
    <property type="entry name" value="NB-ARC"/>
</dbReference>
<dbReference type="Proteomes" id="UP001370490">
    <property type="component" value="Unassembled WGS sequence"/>
</dbReference>
<sequence length="348" mass="40936">MENMTTEEDLERYLRKILAHQRYLAVIDDVWHTEAWESLKRALPDNKNGSRVIITTRNKFIAECLDVRTYSHKLRFLNREESWELFCKKMYPGRSIVNGEDNNMKIEKDMVEKCGGLPLAIIVLARLLSPKSALERRIIRKHIWRNLKENDPINIKFILTLSFKDLPFYLKPCFLYVGLYPEDRMIATESLCRKWVAEGFIKPRFDEDETLEETAEDYLHQLIDRSLIQVAKRRASRVTQCRVHDLLRDLAIEKARDLNFLHIFNGSLELSFQLDALESSRRHTLHGDGDTEAESLYDLLEWEVEEGAMPMLRGLRVDYCNNLREIPQSLQSVPVAPLSEFVWDEYDD</sequence>
<dbReference type="AlphaFoldDB" id="A0AAN8UPI1"/>